<gene>
    <name evidence="1" type="ORF">FDENT_8253</name>
</gene>
<reference evidence="1 2" key="1">
    <citation type="submission" date="2020-05" db="EMBL/GenBank/DDBJ databases">
        <title>Identification and distribution of gene clusters putatively required for synthesis of sphingolipid metabolism inhibitors in phylogenetically diverse species of the filamentous fungus Fusarium.</title>
        <authorList>
            <person name="Kim H.-S."/>
            <person name="Busman M."/>
            <person name="Brown D.W."/>
            <person name="Divon H."/>
            <person name="Uhlig S."/>
            <person name="Proctor R.H."/>
        </authorList>
    </citation>
    <scope>NUCLEOTIDE SEQUENCE [LARGE SCALE GENOMIC DNA]</scope>
    <source>
        <strain evidence="1 2">NRRL 25311</strain>
    </source>
</reference>
<dbReference type="Pfam" id="PF06089">
    <property type="entry name" value="Asparaginase_II"/>
    <property type="match status" value="1"/>
</dbReference>
<keyword evidence="2" id="KW-1185">Reference proteome</keyword>
<dbReference type="PANTHER" id="PTHR42110">
    <property type="entry name" value="L-ASPARAGINASE, PUTATIVE (AFU_ORTHOLOGUE AFUA_3G11890)-RELATED"/>
    <property type="match status" value="1"/>
</dbReference>
<dbReference type="PANTHER" id="PTHR42110:SF1">
    <property type="entry name" value="L-ASPARAGINASE, PUTATIVE (AFU_ORTHOLOGUE AFUA_3G11890)-RELATED"/>
    <property type="match status" value="1"/>
</dbReference>
<dbReference type="InterPro" id="IPR010349">
    <property type="entry name" value="Asparaginase_II"/>
</dbReference>
<accession>A0A8H5WZ97</accession>
<protein>
    <submittedName>
        <fullName evidence="1">Putative asparaginase II</fullName>
    </submittedName>
</protein>
<organism evidence="1 2">
    <name type="scientific">Fusarium denticulatum</name>
    <dbReference type="NCBI Taxonomy" id="48507"/>
    <lineage>
        <taxon>Eukaryota</taxon>
        <taxon>Fungi</taxon>
        <taxon>Dikarya</taxon>
        <taxon>Ascomycota</taxon>
        <taxon>Pezizomycotina</taxon>
        <taxon>Sordariomycetes</taxon>
        <taxon>Hypocreomycetidae</taxon>
        <taxon>Hypocreales</taxon>
        <taxon>Nectriaceae</taxon>
        <taxon>Fusarium</taxon>
        <taxon>Fusarium fujikuroi species complex</taxon>
    </lineage>
</organism>
<evidence type="ECO:0000313" key="1">
    <source>
        <dbReference type="EMBL" id="KAF5681197.1"/>
    </source>
</evidence>
<proteinExistence type="predicted"/>
<comment type="caution">
    <text evidence="1">The sequence shown here is derived from an EMBL/GenBank/DDBJ whole genome shotgun (WGS) entry which is preliminary data.</text>
</comment>
<sequence>MHGVHIALTDTEGNILFSAGNPSRVTHSRSAAKLAQAVAVIETGAVDNFGFNETDLALMCASHSSGDFHVTRAKNMLSKTKAEEDDL</sequence>
<dbReference type="AlphaFoldDB" id="A0A8H5WZ97"/>
<evidence type="ECO:0000313" key="2">
    <source>
        <dbReference type="Proteomes" id="UP000562682"/>
    </source>
</evidence>
<dbReference type="EMBL" id="JAAOAK010000239">
    <property type="protein sequence ID" value="KAF5681197.1"/>
    <property type="molecule type" value="Genomic_DNA"/>
</dbReference>
<dbReference type="Proteomes" id="UP000562682">
    <property type="component" value="Unassembled WGS sequence"/>
</dbReference>
<name>A0A8H5WZ97_9HYPO</name>